<gene>
    <name evidence="1" type="ORF">C1I98_30925</name>
</gene>
<name>A0A2W2FQR1_9ACTN</name>
<reference evidence="1 2" key="1">
    <citation type="submission" date="2018-01" db="EMBL/GenBank/DDBJ databases">
        <title>Draft genome sequence of Sphaerisporangium sp. 7K107.</title>
        <authorList>
            <person name="Sahin N."/>
            <person name="Saygin H."/>
            <person name="Ay H."/>
        </authorList>
    </citation>
    <scope>NUCLEOTIDE SEQUENCE [LARGE SCALE GENOMIC DNA]</scope>
    <source>
        <strain evidence="1 2">7K107</strain>
    </source>
</reference>
<evidence type="ECO:0000313" key="2">
    <source>
        <dbReference type="Proteomes" id="UP000248544"/>
    </source>
</evidence>
<proteinExistence type="predicted"/>
<accession>A0A2W2FQR1</accession>
<comment type="caution">
    <text evidence="1">The sequence shown here is derived from an EMBL/GenBank/DDBJ whole genome shotgun (WGS) entry which is preliminary data.</text>
</comment>
<dbReference type="AlphaFoldDB" id="A0A2W2FQR1"/>
<keyword evidence="2" id="KW-1185">Reference proteome</keyword>
<protein>
    <submittedName>
        <fullName evidence="1">Uncharacterized protein</fullName>
    </submittedName>
</protein>
<dbReference type="Proteomes" id="UP000248544">
    <property type="component" value="Unassembled WGS sequence"/>
</dbReference>
<sequence>MIAMPPTRWSDLDLIARYEHTLRRDEQRLGLSDPAWRSLQPYWQQVILLLEVYRQIRHADHPISTDVVDALDAGHRWLIANRWPSRISQGAA</sequence>
<organism evidence="1 2">
    <name type="scientific">Spongiactinospora gelatinilytica</name>
    <dbReference type="NCBI Taxonomy" id="2666298"/>
    <lineage>
        <taxon>Bacteria</taxon>
        <taxon>Bacillati</taxon>
        <taxon>Actinomycetota</taxon>
        <taxon>Actinomycetes</taxon>
        <taxon>Streptosporangiales</taxon>
        <taxon>Streptosporangiaceae</taxon>
        <taxon>Spongiactinospora</taxon>
    </lineage>
</organism>
<dbReference type="EMBL" id="POUA01000344">
    <property type="protein sequence ID" value="PZG30815.1"/>
    <property type="molecule type" value="Genomic_DNA"/>
</dbReference>
<evidence type="ECO:0000313" key="1">
    <source>
        <dbReference type="EMBL" id="PZG30815.1"/>
    </source>
</evidence>